<feature type="region of interest" description="Disordered" evidence="1">
    <location>
        <begin position="332"/>
        <end position="356"/>
    </location>
</feature>
<sequence>MSDTASDSDYTVPLDQADGRIKSLSQDDYTKIVNAATSISTQASGEIDGNAPSLISRCNVEIGPDGSFGMFTSTGISNRIEIAFSVQPRSYGAYKNGPDGNAVLPRYLDAAQCPSGITIATREAGQLIKEATLNGKQWDCLTWRNNYEKNKERTWEWSVSGTPASVASWTWATSVFKAIEAKFKAAAVDFRLGFTPNPNGPDGQMFIFARRSVLVENAAPLDEGRGSEYLDPFDILRAIGPERDFKFNRIPEVLVIDHDQKVEFPMSFHDLHLLGNNVALQLFVTPRAFKHLGKLSWDFRLICIKVLAKKQAAIAVSPSKSVRKRKGIFLDDITSDSAGSPSKKQGTAASSSSSQV</sequence>
<proteinExistence type="predicted"/>
<evidence type="ECO:0000313" key="2">
    <source>
        <dbReference type="EMBL" id="KAF9060167.1"/>
    </source>
</evidence>
<evidence type="ECO:0000256" key="1">
    <source>
        <dbReference type="SAM" id="MobiDB-lite"/>
    </source>
</evidence>
<dbReference type="AlphaFoldDB" id="A0A9P5PT51"/>
<keyword evidence="4" id="KW-1185">Reference proteome</keyword>
<comment type="caution">
    <text evidence="3">The sequence shown here is derived from an EMBL/GenBank/DDBJ whole genome shotgun (WGS) entry which is preliminary data.</text>
</comment>
<gene>
    <name evidence="3" type="ORF">BDP27DRAFT_1327862</name>
    <name evidence="2" type="ORF">BDP27DRAFT_1340041</name>
</gene>
<organism evidence="3 4">
    <name type="scientific">Rhodocollybia butyracea</name>
    <dbReference type="NCBI Taxonomy" id="206335"/>
    <lineage>
        <taxon>Eukaryota</taxon>
        <taxon>Fungi</taxon>
        <taxon>Dikarya</taxon>
        <taxon>Basidiomycota</taxon>
        <taxon>Agaricomycotina</taxon>
        <taxon>Agaricomycetes</taxon>
        <taxon>Agaricomycetidae</taxon>
        <taxon>Agaricales</taxon>
        <taxon>Marasmiineae</taxon>
        <taxon>Omphalotaceae</taxon>
        <taxon>Rhodocollybia</taxon>
    </lineage>
</organism>
<feature type="compositionally biased region" description="Polar residues" evidence="1">
    <location>
        <begin position="335"/>
        <end position="356"/>
    </location>
</feature>
<protein>
    <submittedName>
        <fullName evidence="3">Uncharacterized protein</fullName>
    </submittedName>
</protein>
<reference evidence="3" key="1">
    <citation type="submission" date="2020-11" db="EMBL/GenBank/DDBJ databases">
        <authorList>
            <consortium name="DOE Joint Genome Institute"/>
            <person name="Ahrendt S."/>
            <person name="Riley R."/>
            <person name="Andreopoulos W."/>
            <person name="Labutti K."/>
            <person name="Pangilinan J."/>
            <person name="Ruiz-Duenas F.J."/>
            <person name="Barrasa J.M."/>
            <person name="Sanchez-Garcia M."/>
            <person name="Camarero S."/>
            <person name="Miyauchi S."/>
            <person name="Serrano A."/>
            <person name="Linde D."/>
            <person name="Babiker R."/>
            <person name="Drula E."/>
            <person name="Ayuso-Fernandez I."/>
            <person name="Pacheco R."/>
            <person name="Padilla G."/>
            <person name="Ferreira P."/>
            <person name="Barriuso J."/>
            <person name="Kellner H."/>
            <person name="Castanera R."/>
            <person name="Alfaro M."/>
            <person name="Ramirez L."/>
            <person name="Pisabarro A.G."/>
            <person name="Kuo A."/>
            <person name="Tritt A."/>
            <person name="Lipzen A."/>
            <person name="He G."/>
            <person name="Yan M."/>
            <person name="Ng V."/>
            <person name="Cullen D."/>
            <person name="Martin F."/>
            <person name="Rosso M.-N."/>
            <person name="Henrissat B."/>
            <person name="Hibbett D."/>
            <person name="Martinez A.T."/>
            <person name="Grigoriev I.V."/>
        </authorList>
    </citation>
    <scope>NUCLEOTIDE SEQUENCE</scope>
    <source>
        <strain evidence="3">AH 40177</strain>
    </source>
</reference>
<name>A0A9P5PT51_9AGAR</name>
<dbReference type="EMBL" id="JADNRY010000065">
    <property type="protein sequence ID" value="KAF9068052.1"/>
    <property type="molecule type" value="Genomic_DNA"/>
</dbReference>
<accession>A0A9P5PT51</accession>
<dbReference type="Proteomes" id="UP000772434">
    <property type="component" value="Unassembled WGS sequence"/>
</dbReference>
<dbReference type="EMBL" id="JADNRY010000256">
    <property type="protein sequence ID" value="KAF9060167.1"/>
    <property type="molecule type" value="Genomic_DNA"/>
</dbReference>
<dbReference type="OrthoDB" id="3045894at2759"/>
<evidence type="ECO:0000313" key="3">
    <source>
        <dbReference type="EMBL" id="KAF9068052.1"/>
    </source>
</evidence>
<evidence type="ECO:0000313" key="4">
    <source>
        <dbReference type="Proteomes" id="UP000772434"/>
    </source>
</evidence>